<name>A0A919QA12_9ACTN</name>
<keyword evidence="4" id="KW-1185">Reference proteome</keyword>
<dbReference type="SUPFAM" id="SSF53335">
    <property type="entry name" value="S-adenosyl-L-methionine-dependent methyltransferases"/>
    <property type="match status" value="1"/>
</dbReference>
<dbReference type="AlphaFoldDB" id="A0A919QA12"/>
<feature type="region of interest" description="Disordered" evidence="1">
    <location>
        <begin position="1"/>
        <end position="44"/>
    </location>
</feature>
<feature type="domain" description="Methyltransferase type 11" evidence="2">
    <location>
        <begin position="58"/>
        <end position="152"/>
    </location>
</feature>
<dbReference type="InterPro" id="IPR013216">
    <property type="entry name" value="Methyltransf_11"/>
</dbReference>
<dbReference type="Proteomes" id="UP000640052">
    <property type="component" value="Unassembled WGS sequence"/>
</dbReference>
<gene>
    <name evidence="3" type="ORF">Aph01nite_18880</name>
</gene>
<sequence>MAVRLPQRSERPSDTDAGPGRGMEQFHHPRPVCTGRGSRLRPTSQRGQLLAGLSGRVLEIGAGDGVKLFCYPSEVTEIVLVEADPFLRAAAGITAAEMAIPVHVAQGDLARLPVPDGSCDAVVCSLVLCSTQRPEEALAEARRVLRPGGELRFYEHHRSGNPLWAALQRLVTPLWSRVAGGCRPACDPLSTIERSGFRIDVVSRFSYCQVGHVLGIAKPAVDDEIHTF</sequence>
<evidence type="ECO:0000313" key="3">
    <source>
        <dbReference type="EMBL" id="GIH23578.1"/>
    </source>
</evidence>
<dbReference type="GO" id="GO:0032259">
    <property type="term" value="P:methylation"/>
    <property type="evidence" value="ECO:0007669"/>
    <property type="project" value="UniProtKB-KW"/>
</dbReference>
<evidence type="ECO:0000259" key="2">
    <source>
        <dbReference type="Pfam" id="PF08241"/>
    </source>
</evidence>
<dbReference type="PANTHER" id="PTHR45036">
    <property type="entry name" value="METHYLTRANSFERASE LIKE 7B"/>
    <property type="match status" value="1"/>
</dbReference>
<comment type="caution">
    <text evidence="3">The sequence shown here is derived from an EMBL/GenBank/DDBJ whole genome shotgun (WGS) entry which is preliminary data.</text>
</comment>
<dbReference type="CDD" id="cd02440">
    <property type="entry name" value="AdoMet_MTases"/>
    <property type="match status" value="1"/>
</dbReference>
<dbReference type="EMBL" id="BOOA01000011">
    <property type="protein sequence ID" value="GIH23578.1"/>
    <property type="molecule type" value="Genomic_DNA"/>
</dbReference>
<accession>A0A919QA12</accession>
<dbReference type="InterPro" id="IPR052356">
    <property type="entry name" value="Thiol_S-MT"/>
</dbReference>
<evidence type="ECO:0000256" key="1">
    <source>
        <dbReference type="SAM" id="MobiDB-lite"/>
    </source>
</evidence>
<protein>
    <submittedName>
        <fullName evidence="3">Methyltransferase type 11</fullName>
    </submittedName>
</protein>
<organism evidence="3 4">
    <name type="scientific">Acrocarpospora phusangensis</name>
    <dbReference type="NCBI Taxonomy" id="1070424"/>
    <lineage>
        <taxon>Bacteria</taxon>
        <taxon>Bacillati</taxon>
        <taxon>Actinomycetota</taxon>
        <taxon>Actinomycetes</taxon>
        <taxon>Streptosporangiales</taxon>
        <taxon>Streptosporangiaceae</taxon>
        <taxon>Acrocarpospora</taxon>
    </lineage>
</organism>
<dbReference type="Pfam" id="PF08241">
    <property type="entry name" value="Methyltransf_11"/>
    <property type="match status" value="1"/>
</dbReference>
<reference evidence="3" key="1">
    <citation type="submission" date="2021-01" db="EMBL/GenBank/DDBJ databases">
        <title>Whole genome shotgun sequence of Acrocarpospora phusangensis NBRC 108782.</title>
        <authorList>
            <person name="Komaki H."/>
            <person name="Tamura T."/>
        </authorList>
    </citation>
    <scope>NUCLEOTIDE SEQUENCE</scope>
    <source>
        <strain evidence="3">NBRC 108782</strain>
    </source>
</reference>
<keyword evidence="3" id="KW-0808">Transferase</keyword>
<dbReference type="PANTHER" id="PTHR45036:SF1">
    <property type="entry name" value="METHYLTRANSFERASE LIKE 7A"/>
    <property type="match status" value="1"/>
</dbReference>
<dbReference type="GO" id="GO:0008757">
    <property type="term" value="F:S-adenosylmethionine-dependent methyltransferase activity"/>
    <property type="evidence" value="ECO:0007669"/>
    <property type="project" value="InterPro"/>
</dbReference>
<keyword evidence="3" id="KW-0489">Methyltransferase</keyword>
<dbReference type="Gene3D" id="3.40.50.150">
    <property type="entry name" value="Vaccinia Virus protein VP39"/>
    <property type="match status" value="1"/>
</dbReference>
<evidence type="ECO:0000313" key="4">
    <source>
        <dbReference type="Proteomes" id="UP000640052"/>
    </source>
</evidence>
<dbReference type="InterPro" id="IPR029063">
    <property type="entry name" value="SAM-dependent_MTases_sf"/>
</dbReference>
<proteinExistence type="predicted"/>